<gene>
    <name evidence="3" type="ORF">GMD78_05205</name>
</gene>
<dbReference type="CDD" id="cd00371">
    <property type="entry name" value="HMA"/>
    <property type="match status" value="1"/>
</dbReference>
<dbReference type="RefSeq" id="WP_155667690.1">
    <property type="nucleotide sequence ID" value="NZ_WOCA01000003.1"/>
</dbReference>
<dbReference type="Proteomes" id="UP000469125">
    <property type="component" value="Unassembled WGS sequence"/>
</dbReference>
<keyword evidence="1" id="KW-0479">Metal-binding</keyword>
<dbReference type="PROSITE" id="PS01047">
    <property type="entry name" value="HMA_1"/>
    <property type="match status" value="1"/>
</dbReference>
<feature type="domain" description="HMA" evidence="2">
    <location>
        <begin position="2"/>
        <end position="68"/>
    </location>
</feature>
<evidence type="ECO:0000259" key="2">
    <source>
        <dbReference type="PROSITE" id="PS50846"/>
    </source>
</evidence>
<evidence type="ECO:0000313" key="3">
    <source>
        <dbReference type="EMBL" id="MUK87798.1"/>
    </source>
</evidence>
<organism evidence="3 4">
    <name type="scientific">Ornithinibacillus caprae</name>
    <dbReference type="NCBI Taxonomy" id="2678566"/>
    <lineage>
        <taxon>Bacteria</taxon>
        <taxon>Bacillati</taxon>
        <taxon>Bacillota</taxon>
        <taxon>Bacilli</taxon>
        <taxon>Bacillales</taxon>
        <taxon>Bacillaceae</taxon>
        <taxon>Ornithinibacillus</taxon>
    </lineage>
</organism>
<evidence type="ECO:0000256" key="1">
    <source>
        <dbReference type="ARBA" id="ARBA00022723"/>
    </source>
</evidence>
<comment type="caution">
    <text evidence="3">The sequence shown here is derived from an EMBL/GenBank/DDBJ whole genome shotgun (WGS) entry which is preliminary data.</text>
</comment>
<dbReference type="FunFam" id="3.30.70.100:FF:000001">
    <property type="entry name" value="ATPase copper transporting beta"/>
    <property type="match status" value="1"/>
</dbReference>
<dbReference type="GO" id="GO:0046872">
    <property type="term" value="F:metal ion binding"/>
    <property type="evidence" value="ECO:0007669"/>
    <property type="project" value="UniProtKB-KW"/>
</dbReference>
<keyword evidence="4" id="KW-1185">Reference proteome</keyword>
<dbReference type="InterPro" id="IPR036163">
    <property type="entry name" value="HMA_dom_sf"/>
</dbReference>
<dbReference type="AlphaFoldDB" id="A0A6N8FKI2"/>
<reference evidence="3 4" key="1">
    <citation type="submission" date="2019-11" db="EMBL/GenBank/DDBJ databases">
        <authorList>
            <person name="Li X."/>
        </authorList>
    </citation>
    <scope>NUCLEOTIDE SEQUENCE [LARGE SCALE GENOMIC DNA]</scope>
    <source>
        <strain evidence="3 4">L9</strain>
    </source>
</reference>
<protein>
    <submittedName>
        <fullName evidence="3">Heavy metal-binding protein</fullName>
    </submittedName>
</protein>
<dbReference type="Gene3D" id="3.30.70.100">
    <property type="match status" value="1"/>
</dbReference>
<accession>A0A6N8FKI2</accession>
<proteinExistence type="predicted"/>
<dbReference type="InterPro" id="IPR017969">
    <property type="entry name" value="Heavy-metal-associated_CS"/>
</dbReference>
<dbReference type="EMBL" id="WOCA01000003">
    <property type="protein sequence ID" value="MUK87798.1"/>
    <property type="molecule type" value="Genomic_DNA"/>
</dbReference>
<dbReference type="SUPFAM" id="SSF55008">
    <property type="entry name" value="HMA, heavy metal-associated domain"/>
    <property type="match status" value="1"/>
</dbReference>
<dbReference type="Pfam" id="PF00403">
    <property type="entry name" value="HMA"/>
    <property type="match status" value="1"/>
</dbReference>
<dbReference type="InterPro" id="IPR006121">
    <property type="entry name" value="HMA_dom"/>
</dbReference>
<sequence length="73" mass="8103">MTKAVFQLEALTCPSCIKKIESTLDKMDGIESAKVLFNASKVKVQFDEKRTTSSHIEQIIEKLGYPVLASKVS</sequence>
<name>A0A6N8FKI2_9BACI</name>
<evidence type="ECO:0000313" key="4">
    <source>
        <dbReference type="Proteomes" id="UP000469125"/>
    </source>
</evidence>
<dbReference type="PROSITE" id="PS50846">
    <property type="entry name" value="HMA_2"/>
    <property type="match status" value="1"/>
</dbReference>